<evidence type="ECO:0000313" key="2">
    <source>
        <dbReference type="Proteomes" id="UP000603317"/>
    </source>
</evidence>
<dbReference type="EMBL" id="BMID01000001">
    <property type="protein sequence ID" value="GGA03154.1"/>
    <property type="molecule type" value="Genomic_DNA"/>
</dbReference>
<protein>
    <recommendedName>
        <fullName evidence="3">DUF3618 domain-containing protein</fullName>
    </recommendedName>
</protein>
<gene>
    <name evidence="1" type="ORF">GCM10010923_09990</name>
</gene>
<comment type="caution">
    <text evidence="1">The sequence shown here is derived from an EMBL/GenBank/DDBJ whole genome shotgun (WGS) entry which is preliminary data.</text>
</comment>
<sequence length="97" mass="10382">MSALRDRLAEDKLARDAAKAIALADYHRVKADLAARGVGGRIADTVSEEAAELGEEVIQMAEENKAVVGGVVAALVLWLARGPIGRLLGWDETEERD</sequence>
<keyword evidence="2" id="KW-1185">Reference proteome</keyword>
<organism evidence="1 2">
    <name type="scientific">Blastomonas marina</name>
    <dbReference type="NCBI Taxonomy" id="1867408"/>
    <lineage>
        <taxon>Bacteria</taxon>
        <taxon>Pseudomonadati</taxon>
        <taxon>Pseudomonadota</taxon>
        <taxon>Alphaproteobacteria</taxon>
        <taxon>Sphingomonadales</taxon>
        <taxon>Sphingomonadaceae</taxon>
        <taxon>Blastomonas</taxon>
    </lineage>
</organism>
<dbReference type="RefSeq" id="WP_188641653.1">
    <property type="nucleotide sequence ID" value="NZ_BMID01000001.1"/>
</dbReference>
<proteinExistence type="predicted"/>
<reference evidence="2" key="1">
    <citation type="journal article" date="2019" name="Int. J. Syst. Evol. Microbiol.">
        <title>The Global Catalogue of Microorganisms (GCM) 10K type strain sequencing project: providing services to taxonomists for standard genome sequencing and annotation.</title>
        <authorList>
            <consortium name="The Broad Institute Genomics Platform"/>
            <consortium name="The Broad Institute Genome Sequencing Center for Infectious Disease"/>
            <person name="Wu L."/>
            <person name="Ma J."/>
        </authorList>
    </citation>
    <scope>NUCLEOTIDE SEQUENCE [LARGE SCALE GENOMIC DNA]</scope>
    <source>
        <strain evidence="2">CGMCC 1.15297</strain>
    </source>
</reference>
<accession>A0ABQ1F9C1</accession>
<name>A0ABQ1F9C1_9SPHN</name>
<dbReference type="Proteomes" id="UP000603317">
    <property type="component" value="Unassembled WGS sequence"/>
</dbReference>
<evidence type="ECO:0008006" key="3">
    <source>
        <dbReference type="Google" id="ProtNLM"/>
    </source>
</evidence>
<evidence type="ECO:0000313" key="1">
    <source>
        <dbReference type="EMBL" id="GGA03154.1"/>
    </source>
</evidence>